<keyword evidence="4" id="KW-0472">Membrane</keyword>
<dbReference type="InParanoid" id="F6YLC7"/>
<dbReference type="SMART" id="SM00034">
    <property type="entry name" value="CLECT"/>
    <property type="match status" value="1"/>
</dbReference>
<dbReference type="SUPFAM" id="SSF56436">
    <property type="entry name" value="C-type lectin-like"/>
    <property type="match status" value="1"/>
</dbReference>
<dbReference type="Ensembl" id="ENSOANT00000028911.2">
    <property type="protein sequence ID" value="ENSOANP00000025107.2"/>
    <property type="gene ID" value="ENSOANG00000019797.2"/>
</dbReference>
<dbReference type="Gene3D" id="3.10.100.10">
    <property type="entry name" value="Mannose-Binding Protein A, subunit A"/>
    <property type="match status" value="1"/>
</dbReference>
<dbReference type="CDD" id="cd03593">
    <property type="entry name" value="CLECT_NK_receptors_like"/>
    <property type="match status" value="1"/>
</dbReference>
<dbReference type="GeneID" id="103165206"/>
<evidence type="ECO:0000259" key="5">
    <source>
        <dbReference type="PROSITE" id="PS50041"/>
    </source>
</evidence>
<organism evidence="6 7">
    <name type="scientific">Ornithorhynchus anatinus</name>
    <name type="common">Duckbill platypus</name>
    <dbReference type="NCBI Taxonomy" id="9258"/>
    <lineage>
        <taxon>Eukaryota</taxon>
        <taxon>Metazoa</taxon>
        <taxon>Chordata</taxon>
        <taxon>Craniata</taxon>
        <taxon>Vertebrata</taxon>
        <taxon>Euteleostomi</taxon>
        <taxon>Mammalia</taxon>
        <taxon>Monotremata</taxon>
        <taxon>Ornithorhynchidae</taxon>
        <taxon>Ornithorhynchus</taxon>
    </lineage>
</organism>
<evidence type="ECO:0000256" key="3">
    <source>
        <dbReference type="ARBA" id="ARBA00023157"/>
    </source>
</evidence>
<dbReference type="HOGENOM" id="CLU_049894_8_5_1"/>
<dbReference type="InterPro" id="IPR016187">
    <property type="entry name" value="CTDL_fold"/>
</dbReference>
<reference evidence="6" key="3">
    <citation type="submission" date="2025-09" db="UniProtKB">
        <authorList>
            <consortium name="Ensembl"/>
        </authorList>
    </citation>
    <scope>IDENTIFICATION</scope>
    <source>
        <strain evidence="6">Glennie</strain>
    </source>
</reference>
<keyword evidence="3" id="KW-1015">Disulfide bond</keyword>
<evidence type="ECO:0000256" key="1">
    <source>
        <dbReference type="ARBA" id="ARBA00004167"/>
    </source>
</evidence>
<dbReference type="Proteomes" id="UP000002279">
    <property type="component" value="Chromosome 17"/>
</dbReference>
<reference evidence="6" key="2">
    <citation type="submission" date="2025-08" db="UniProtKB">
        <authorList>
            <consortium name="Ensembl"/>
        </authorList>
    </citation>
    <scope>IDENTIFICATION</scope>
    <source>
        <strain evidence="6">Glennie</strain>
    </source>
</reference>
<dbReference type="GeneTree" id="ENSGT00940000161161"/>
<dbReference type="RefSeq" id="XP_028937614.1">
    <property type="nucleotide sequence ID" value="XM_029081781.2"/>
</dbReference>
<evidence type="ECO:0000313" key="7">
    <source>
        <dbReference type="Proteomes" id="UP000002279"/>
    </source>
</evidence>
<dbReference type="PANTHER" id="PTHR46746">
    <property type="entry name" value="KILLER CELL LECTIN-LIKE RECEPTOR SUBFAMILY F MEMBER 2"/>
    <property type="match status" value="1"/>
</dbReference>
<dbReference type="InterPro" id="IPR051379">
    <property type="entry name" value="C-type_Lectin_Receptor_IMM"/>
</dbReference>
<sequence length="232" mass="26869">MEGKGSFATLDFSRRQHWSERGLNWYVLGAILGLKAMVLGIGAVAILHGHTVICWMAVSSRATHQHTCGLSESTLEGNSCREMMQEFQEDLCIDKLGVVCELCPQGWLLHRHSCYYFSEERKSWEESVRDCDARRSQLLVLKDEAEMDFVSNRKEEAFYFWLGLHFQEKEGKWLWLGHPELHGYRGGLNSSRDQQNCAAFRNKEEIHPDRCLSSYKWICKKNSTRLSSWVLS</sequence>
<name>F6YLC7_ORNAN</name>
<dbReference type="AlphaFoldDB" id="F6YLC7"/>
<dbReference type="InterPro" id="IPR016186">
    <property type="entry name" value="C-type_lectin-like/link_sf"/>
</dbReference>
<keyword evidence="4" id="KW-0812">Transmembrane</keyword>
<dbReference type="InterPro" id="IPR001304">
    <property type="entry name" value="C-type_lectin-like"/>
</dbReference>
<dbReference type="KEGG" id="oaa:103165206"/>
<feature type="transmembrane region" description="Helical" evidence="4">
    <location>
        <begin position="23"/>
        <end position="47"/>
    </location>
</feature>
<dbReference type="GO" id="GO:0030246">
    <property type="term" value="F:carbohydrate binding"/>
    <property type="evidence" value="ECO:0007669"/>
    <property type="project" value="UniProtKB-KW"/>
</dbReference>
<feature type="domain" description="C-type lectin" evidence="5">
    <location>
        <begin position="110"/>
        <end position="220"/>
    </location>
</feature>
<comment type="subcellular location">
    <subcellularLocation>
        <location evidence="1">Membrane</location>
        <topology evidence="1">Single-pass membrane protein</topology>
    </subcellularLocation>
</comment>
<dbReference type="PROSITE" id="PS50041">
    <property type="entry name" value="C_TYPE_LECTIN_2"/>
    <property type="match status" value="1"/>
</dbReference>
<dbReference type="PANTHER" id="PTHR46746:SF9">
    <property type="entry name" value="CD209 ANTIGEN-LIKE PROTEIN C-LIKE"/>
    <property type="match status" value="1"/>
</dbReference>
<keyword evidence="4" id="KW-1133">Transmembrane helix</keyword>
<dbReference type="InterPro" id="IPR033992">
    <property type="entry name" value="NKR-like_CTLD"/>
</dbReference>
<evidence type="ECO:0000256" key="4">
    <source>
        <dbReference type="SAM" id="Phobius"/>
    </source>
</evidence>
<keyword evidence="2" id="KW-0430">Lectin</keyword>
<protein>
    <recommendedName>
        <fullName evidence="5">C-type lectin domain-containing protein</fullName>
    </recommendedName>
</protein>
<evidence type="ECO:0000313" key="6">
    <source>
        <dbReference type="Ensembl" id="ENSOANP00000025107.2"/>
    </source>
</evidence>
<gene>
    <name evidence="6" type="primary">LOC103165206</name>
</gene>
<proteinExistence type="predicted"/>
<keyword evidence="7" id="KW-1185">Reference proteome</keyword>
<dbReference type="Pfam" id="PF00059">
    <property type="entry name" value="Lectin_C"/>
    <property type="match status" value="1"/>
</dbReference>
<dbReference type="Bgee" id="ENSOANG00000019797">
    <property type="expression patterns" value="Expressed in liver and 2 other cell types or tissues"/>
</dbReference>
<dbReference type="OrthoDB" id="538816at2759"/>
<dbReference type="GO" id="GO:0016020">
    <property type="term" value="C:membrane"/>
    <property type="evidence" value="ECO:0007669"/>
    <property type="project" value="UniProtKB-SubCell"/>
</dbReference>
<reference evidence="6 7" key="1">
    <citation type="journal article" date="2008" name="Nature">
        <title>Genome analysis of the platypus reveals unique signatures of evolution.</title>
        <authorList>
            <person name="Warren W.C."/>
            <person name="Hillier L.W."/>
            <person name="Marshall Graves J.A."/>
            <person name="Birney E."/>
            <person name="Ponting C.P."/>
            <person name="Grutzner F."/>
            <person name="Belov K."/>
            <person name="Miller W."/>
            <person name="Clarke L."/>
            <person name="Chinwalla A.T."/>
            <person name="Yang S.P."/>
            <person name="Heger A."/>
            <person name="Locke D.P."/>
            <person name="Miethke P."/>
            <person name="Waters P.D."/>
            <person name="Veyrunes F."/>
            <person name="Fulton L."/>
            <person name="Fulton B."/>
            <person name="Graves T."/>
            <person name="Wallis J."/>
            <person name="Puente X.S."/>
            <person name="Lopez-Otin C."/>
            <person name="Ordonez G.R."/>
            <person name="Eichler E.E."/>
            <person name="Chen L."/>
            <person name="Cheng Z."/>
            <person name="Deakin J.E."/>
            <person name="Alsop A."/>
            <person name="Thompson K."/>
            <person name="Kirby P."/>
            <person name="Papenfuss A.T."/>
            <person name="Wakefield M.J."/>
            <person name="Olender T."/>
            <person name="Lancet D."/>
            <person name="Huttley G.A."/>
            <person name="Smit A.F."/>
            <person name="Pask A."/>
            <person name="Temple-Smith P."/>
            <person name="Batzer M.A."/>
            <person name="Walker J.A."/>
            <person name="Konkel M.K."/>
            <person name="Harris R.S."/>
            <person name="Whittington C.M."/>
            <person name="Wong E.S."/>
            <person name="Gemmell N.J."/>
            <person name="Buschiazzo E."/>
            <person name="Vargas Jentzsch I.M."/>
            <person name="Merkel A."/>
            <person name="Schmitz J."/>
            <person name="Zemann A."/>
            <person name="Churakov G."/>
            <person name="Kriegs J.O."/>
            <person name="Brosius J."/>
            <person name="Murchison E.P."/>
            <person name="Sachidanandam R."/>
            <person name="Smith C."/>
            <person name="Hannon G.J."/>
            <person name="Tsend-Ayush E."/>
            <person name="McMillan D."/>
            <person name="Attenborough R."/>
            <person name="Rens W."/>
            <person name="Ferguson-Smith M."/>
            <person name="Lefevre C.M."/>
            <person name="Sharp J.A."/>
            <person name="Nicholas K.R."/>
            <person name="Ray D.A."/>
            <person name="Kube M."/>
            <person name="Reinhardt R."/>
            <person name="Pringle T.H."/>
            <person name="Taylor J."/>
            <person name="Jones R.C."/>
            <person name="Nixon B."/>
            <person name="Dacheux J.L."/>
            <person name="Niwa H."/>
            <person name="Sekita Y."/>
            <person name="Huang X."/>
            <person name="Stark A."/>
            <person name="Kheradpour P."/>
            <person name="Kellis M."/>
            <person name="Flicek P."/>
            <person name="Chen Y."/>
            <person name="Webber C."/>
            <person name="Hardison R."/>
            <person name="Nelson J."/>
            <person name="Hallsworth-Pepin K."/>
            <person name="Delehaunty K."/>
            <person name="Markovic C."/>
            <person name="Minx P."/>
            <person name="Feng Y."/>
            <person name="Kremitzki C."/>
            <person name="Mitreva M."/>
            <person name="Glasscock J."/>
            <person name="Wylie T."/>
            <person name="Wohldmann P."/>
            <person name="Thiru P."/>
            <person name="Nhan M.N."/>
            <person name="Pohl C.S."/>
            <person name="Smith S.M."/>
            <person name="Hou S."/>
            <person name="Nefedov M."/>
            <person name="de Jong P.J."/>
            <person name="Renfree M.B."/>
            <person name="Mardis E.R."/>
            <person name="Wilson R.K."/>
        </authorList>
    </citation>
    <scope>NUCLEOTIDE SEQUENCE [LARGE SCALE GENOMIC DNA]</scope>
    <source>
        <strain evidence="6 7">Glennie</strain>
    </source>
</reference>
<dbReference type="OMA" id="YTELHFK"/>
<accession>F6YLC7</accession>
<evidence type="ECO:0000256" key="2">
    <source>
        <dbReference type="ARBA" id="ARBA00022734"/>
    </source>
</evidence>